<dbReference type="Pfam" id="PF00561">
    <property type="entry name" value="Abhydrolase_1"/>
    <property type="match status" value="1"/>
</dbReference>
<evidence type="ECO:0000256" key="1">
    <source>
        <dbReference type="ARBA" id="ARBA00022801"/>
    </source>
</evidence>
<feature type="compositionally biased region" description="Pro residues" evidence="2">
    <location>
        <begin position="68"/>
        <end position="82"/>
    </location>
</feature>
<dbReference type="InterPro" id="IPR051340">
    <property type="entry name" value="Haloalkane_dehalogenase"/>
</dbReference>
<dbReference type="Gene3D" id="3.40.50.1820">
    <property type="entry name" value="alpha/beta hydrolase"/>
    <property type="match status" value="2"/>
</dbReference>
<organism evidence="5 6">
    <name type="scientific">Ensete ventricosum</name>
    <name type="common">Abyssinian banana</name>
    <name type="synonym">Musa ensete</name>
    <dbReference type="NCBI Taxonomy" id="4639"/>
    <lineage>
        <taxon>Eukaryota</taxon>
        <taxon>Viridiplantae</taxon>
        <taxon>Streptophyta</taxon>
        <taxon>Embryophyta</taxon>
        <taxon>Tracheophyta</taxon>
        <taxon>Spermatophyta</taxon>
        <taxon>Magnoliopsida</taxon>
        <taxon>Liliopsida</taxon>
        <taxon>Zingiberales</taxon>
        <taxon>Musaceae</taxon>
        <taxon>Ensete</taxon>
    </lineage>
</organism>
<evidence type="ECO:0000259" key="4">
    <source>
        <dbReference type="Pfam" id="PF00561"/>
    </source>
</evidence>
<feature type="transmembrane region" description="Helical" evidence="3">
    <location>
        <begin position="21"/>
        <end position="43"/>
    </location>
</feature>
<protein>
    <recommendedName>
        <fullName evidence="4">AB hydrolase-1 domain-containing protein</fullName>
    </recommendedName>
</protein>
<sequence>MRGQRLCARHVLSNAAWRSRGVVVGVVAGVAVSFSFFGSHCVVNSPLSDLPSMEDTVSEIQGPEPSEEPPLPPPPPAAPPPQHNHRGSASAFAFWAYLAVVVALLALLLPSPSPSSSDRRSWFLSLPDDLRQHHGRGKLLKAHAAAPSRPPLQVFAVEAGPRDGDVVLLLHGLGCSSYSFRRVLPSLASGGFRAVAIDLPGSGFSDRPDLPDDEDRRLGGFLGWILDVYREIREKGIFWGFDQLIETGEIPYDQIAVRVPRKDATASPGYGPAEMGRVIGEVIESMGLAPVHLVLHDSALPTGMNWAAVNPGYVRSVTVVDSSAESAAFPSWLLGTPVLGPLLLRSRFLFGGLLRLCCSRSIDGAAAEAYRLLLKGKDGKKAVVAAGKALNHSFDLVEWTSLDPIKGMPLQILWSNMWSDRWIDEGKRISAAAPMGKFSFHSGGRWPQEDAAEEIAGMIVQFVSSLPKLTKKIIEEPSPEHIKRLFDEASDEHHHHHHGHGHDHAAAYVDMYGLGQGWGT</sequence>
<keyword evidence="6" id="KW-1185">Reference proteome</keyword>
<feature type="region of interest" description="Disordered" evidence="2">
    <location>
        <begin position="52"/>
        <end position="85"/>
    </location>
</feature>
<name>A0AAV8QBP2_ENSVE</name>
<dbReference type="PANTHER" id="PTHR42977:SF3">
    <property type="entry name" value="AB HYDROLASE-1 DOMAIN-CONTAINING PROTEIN"/>
    <property type="match status" value="1"/>
</dbReference>
<accession>A0AAV8QBP2</accession>
<feature type="domain" description="AB hydrolase-1" evidence="4">
    <location>
        <begin position="166"/>
        <end position="330"/>
    </location>
</feature>
<gene>
    <name evidence="5" type="ORF">OPV22_000754</name>
</gene>
<dbReference type="PANTHER" id="PTHR42977">
    <property type="entry name" value="HYDROLASE-RELATED"/>
    <property type="match status" value="1"/>
</dbReference>
<keyword evidence="3" id="KW-0472">Membrane</keyword>
<reference evidence="5 6" key="1">
    <citation type="submission" date="2022-12" db="EMBL/GenBank/DDBJ databases">
        <title>Chromosome-scale assembly of the Ensete ventricosum genome.</title>
        <authorList>
            <person name="Dussert Y."/>
            <person name="Stocks J."/>
            <person name="Wendawek A."/>
            <person name="Woldeyes F."/>
            <person name="Nichols R.A."/>
            <person name="Borrell J.S."/>
        </authorList>
    </citation>
    <scope>NUCLEOTIDE SEQUENCE [LARGE SCALE GENOMIC DNA]</scope>
    <source>
        <strain evidence="6">cv. Maze</strain>
        <tissue evidence="5">Seeds</tissue>
    </source>
</reference>
<dbReference type="EMBL" id="JAQQAF010000001">
    <property type="protein sequence ID" value="KAJ8510320.1"/>
    <property type="molecule type" value="Genomic_DNA"/>
</dbReference>
<dbReference type="GO" id="GO:0004301">
    <property type="term" value="F:epoxide hydrolase activity"/>
    <property type="evidence" value="ECO:0007669"/>
    <property type="project" value="TreeGrafter"/>
</dbReference>
<dbReference type="InterPro" id="IPR000073">
    <property type="entry name" value="AB_hydrolase_1"/>
</dbReference>
<dbReference type="AlphaFoldDB" id="A0AAV8QBP2"/>
<evidence type="ECO:0000313" key="6">
    <source>
        <dbReference type="Proteomes" id="UP001222027"/>
    </source>
</evidence>
<keyword evidence="3" id="KW-1133">Transmembrane helix</keyword>
<comment type="caution">
    <text evidence="5">The sequence shown here is derived from an EMBL/GenBank/DDBJ whole genome shotgun (WGS) entry which is preliminary data.</text>
</comment>
<keyword evidence="3" id="KW-0812">Transmembrane</keyword>
<evidence type="ECO:0000256" key="3">
    <source>
        <dbReference type="SAM" id="Phobius"/>
    </source>
</evidence>
<dbReference type="SUPFAM" id="SSF53474">
    <property type="entry name" value="alpha/beta-Hydrolases"/>
    <property type="match status" value="1"/>
</dbReference>
<dbReference type="Proteomes" id="UP001222027">
    <property type="component" value="Unassembled WGS sequence"/>
</dbReference>
<evidence type="ECO:0000313" key="5">
    <source>
        <dbReference type="EMBL" id="KAJ8510320.1"/>
    </source>
</evidence>
<dbReference type="InterPro" id="IPR029058">
    <property type="entry name" value="AB_hydrolase_fold"/>
</dbReference>
<keyword evidence="1" id="KW-0378">Hydrolase</keyword>
<feature type="transmembrane region" description="Helical" evidence="3">
    <location>
        <begin position="89"/>
        <end position="110"/>
    </location>
</feature>
<evidence type="ECO:0000256" key="2">
    <source>
        <dbReference type="SAM" id="MobiDB-lite"/>
    </source>
</evidence>
<proteinExistence type="predicted"/>